<evidence type="ECO:0008006" key="5">
    <source>
        <dbReference type="Google" id="ProtNLM"/>
    </source>
</evidence>
<proteinExistence type="predicted"/>
<keyword evidence="4" id="KW-1185">Reference proteome</keyword>
<name>A0A328VLR2_9CHLR</name>
<gene>
    <name evidence="3" type="ORF">A4R35_21490</name>
</gene>
<keyword evidence="2" id="KW-1133">Transmembrane helix</keyword>
<reference evidence="3 4" key="1">
    <citation type="submission" date="2016-08" db="EMBL/GenBank/DDBJ databases">
        <title>Analysis of Carbohydrate Active Enzymes in Thermogemmatispora T81 Reveals Carbohydrate Degradation Ability.</title>
        <authorList>
            <person name="Tomazini A."/>
            <person name="Lal S."/>
            <person name="Stott M."/>
            <person name="Henrissat B."/>
            <person name="Polikarpov I."/>
            <person name="Sparling R."/>
            <person name="Levin D.B."/>
        </authorList>
    </citation>
    <scope>NUCLEOTIDE SEQUENCE [LARGE SCALE GENOMIC DNA]</scope>
    <source>
        <strain evidence="3 4">T81</strain>
    </source>
</reference>
<evidence type="ECO:0000256" key="2">
    <source>
        <dbReference type="SAM" id="Phobius"/>
    </source>
</evidence>
<protein>
    <recommendedName>
        <fullName evidence="5">HAMP domain-containing protein</fullName>
    </recommendedName>
</protein>
<organism evidence="3 4">
    <name type="scientific">Thermogemmatispora tikiterensis</name>
    <dbReference type="NCBI Taxonomy" id="1825093"/>
    <lineage>
        <taxon>Bacteria</taxon>
        <taxon>Bacillati</taxon>
        <taxon>Chloroflexota</taxon>
        <taxon>Ktedonobacteria</taxon>
        <taxon>Thermogemmatisporales</taxon>
        <taxon>Thermogemmatisporaceae</taxon>
        <taxon>Thermogemmatispora</taxon>
    </lineage>
</organism>
<keyword evidence="2" id="KW-0472">Membrane</keyword>
<accession>A0A328VLR2</accession>
<feature type="transmembrane region" description="Helical" evidence="2">
    <location>
        <begin position="85"/>
        <end position="105"/>
    </location>
</feature>
<sequence>MKSLLAWWFRLTLPRHLPETTPAERERARYARLTSTFALVIAPLGLLAFIYGALTSLNPIAPWIEGVACFCALASPLLNRWGFTITAASLLVLNSMINSVGNLITNPLDPVYVGIFSALVIPVVLAGALLPPVAALLTSFLNSAVIVGLTLFQQHTPEYDRWLRLGYGSIMIALPIALQLIVGIITYVIMRYLIATIRRADRAEEIIALQKEIAEYQRQRAQEQRQLEEGIAQIAQVHAAVANGNLDARVPTGQEGVLWQIAVPLNNLLNHAQQWKRNSDLLEQTYTLAHQLVRYLQRCRLQQTPAVFTQPTGTPLDPILPEIQYLSEKASRTGRTSSLQ</sequence>
<feature type="transmembrane region" description="Helical" evidence="2">
    <location>
        <begin position="33"/>
        <end position="54"/>
    </location>
</feature>
<evidence type="ECO:0000256" key="1">
    <source>
        <dbReference type="SAM" id="Coils"/>
    </source>
</evidence>
<keyword evidence="1" id="KW-0175">Coiled coil</keyword>
<comment type="caution">
    <text evidence="3">The sequence shown here is derived from an EMBL/GenBank/DDBJ whole genome shotgun (WGS) entry which is preliminary data.</text>
</comment>
<feature type="coiled-coil region" evidence="1">
    <location>
        <begin position="199"/>
        <end position="233"/>
    </location>
</feature>
<evidence type="ECO:0000313" key="4">
    <source>
        <dbReference type="Proteomes" id="UP000248706"/>
    </source>
</evidence>
<keyword evidence="2" id="KW-0812">Transmembrane</keyword>
<dbReference type="OrthoDB" id="146533at2"/>
<feature type="transmembrane region" description="Helical" evidence="2">
    <location>
        <begin position="111"/>
        <end position="130"/>
    </location>
</feature>
<dbReference type="AlphaFoldDB" id="A0A328VLR2"/>
<dbReference type="Proteomes" id="UP000248706">
    <property type="component" value="Unassembled WGS sequence"/>
</dbReference>
<evidence type="ECO:0000313" key="3">
    <source>
        <dbReference type="EMBL" id="RAQ98129.1"/>
    </source>
</evidence>
<feature type="transmembrane region" description="Helical" evidence="2">
    <location>
        <begin position="165"/>
        <end position="189"/>
    </location>
</feature>
<dbReference type="EMBL" id="MCIF01000002">
    <property type="protein sequence ID" value="RAQ98129.1"/>
    <property type="molecule type" value="Genomic_DNA"/>
</dbReference>
<dbReference type="RefSeq" id="WP_112433137.1">
    <property type="nucleotide sequence ID" value="NZ_MCIF01000002.1"/>
</dbReference>